<reference evidence="8 9" key="1">
    <citation type="submission" date="2021-07" db="EMBL/GenBank/DDBJ databases">
        <title>complete genome sequencing of Tessaracoccus sp.J1M15.</title>
        <authorList>
            <person name="Bae J.-W."/>
            <person name="Kim D.-y."/>
        </authorList>
    </citation>
    <scope>NUCLEOTIDE SEQUENCE [LARGE SCALE GENOMIC DNA]</scope>
    <source>
        <strain evidence="8 9">J1M15</strain>
    </source>
</reference>
<evidence type="ECO:0000256" key="3">
    <source>
        <dbReference type="ARBA" id="ARBA00022806"/>
    </source>
</evidence>
<dbReference type="PROSITE" id="PS51643">
    <property type="entry name" value="HD_CAS3"/>
    <property type="match status" value="1"/>
</dbReference>
<keyword evidence="9" id="KW-1185">Reference proteome</keyword>
<dbReference type="InterPro" id="IPR013444">
    <property type="entry name" value="Helicase_Cas3_CRISPR-ass_Anaes"/>
</dbReference>
<evidence type="ECO:0000313" key="9">
    <source>
        <dbReference type="Proteomes" id="UP000824504"/>
    </source>
</evidence>
<evidence type="ECO:0000313" key="8">
    <source>
        <dbReference type="EMBL" id="QXT63100.1"/>
    </source>
</evidence>
<comment type="similarity">
    <text evidence="6">Belongs to the DEAD box helicase family.</text>
</comment>
<dbReference type="Pfam" id="PF22590">
    <property type="entry name" value="Cas3-like_C_2"/>
    <property type="match status" value="1"/>
</dbReference>
<evidence type="ECO:0000256" key="4">
    <source>
        <dbReference type="ARBA" id="ARBA00022840"/>
    </source>
</evidence>
<proteinExistence type="inferred from homology"/>
<dbReference type="InterPro" id="IPR006483">
    <property type="entry name" value="CRISPR-assoc_Cas3_HD"/>
</dbReference>
<dbReference type="InterPro" id="IPR006935">
    <property type="entry name" value="Helicase/UvrB_N"/>
</dbReference>
<dbReference type="InterPro" id="IPR054712">
    <property type="entry name" value="Cas3-like_dom"/>
</dbReference>
<dbReference type="PANTHER" id="PTHR47959">
    <property type="entry name" value="ATP-DEPENDENT RNA HELICASE RHLE-RELATED"/>
    <property type="match status" value="1"/>
</dbReference>
<evidence type="ECO:0000256" key="5">
    <source>
        <dbReference type="ARBA" id="ARBA00023118"/>
    </source>
</evidence>
<accession>A0ABX8SKC7</accession>
<dbReference type="NCBIfam" id="TIGR02621">
    <property type="entry name" value="cas3_GSU0051"/>
    <property type="match status" value="1"/>
</dbReference>
<keyword evidence="3" id="KW-0347">Helicase</keyword>
<gene>
    <name evidence="8" type="primary">cas3u</name>
    <name evidence="8" type="ORF">KDB89_00995</name>
</gene>
<evidence type="ECO:0000256" key="1">
    <source>
        <dbReference type="ARBA" id="ARBA00022741"/>
    </source>
</evidence>
<feature type="domain" description="HD Cas3-type" evidence="7">
    <location>
        <begin position="764"/>
        <end position="964"/>
    </location>
</feature>
<dbReference type="PANTHER" id="PTHR47959:SF16">
    <property type="entry name" value="CRISPR-ASSOCIATED NUCLEASE_HELICASE CAS3-RELATED"/>
    <property type="match status" value="1"/>
</dbReference>
<evidence type="ECO:0000256" key="2">
    <source>
        <dbReference type="ARBA" id="ARBA00022801"/>
    </source>
</evidence>
<dbReference type="InterPro" id="IPR050079">
    <property type="entry name" value="DEAD_box_RNA_helicase"/>
</dbReference>
<evidence type="ECO:0000256" key="6">
    <source>
        <dbReference type="ARBA" id="ARBA00038437"/>
    </source>
</evidence>
<dbReference type="Proteomes" id="UP000824504">
    <property type="component" value="Chromosome"/>
</dbReference>
<dbReference type="NCBIfam" id="TIGR01596">
    <property type="entry name" value="cas3_HD"/>
    <property type="match status" value="1"/>
</dbReference>
<dbReference type="RefSeq" id="WP_219082662.1">
    <property type="nucleotide sequence ID" value="NZ_CP079216.1"/>
</dbReference>
<dbReference type="SMART" id="SM00490">
    <property type="entry name" value="HELICc"/>
    <property type="match status" value="1"/>
</dbReference>
<dbReference type="Pfam" id="PF04851">
    <property type="entry name" value="ResIII"/>
    <property type="match status" value="1"/>
</dbReference>
<dbReference type="Pfam" id="PF18019">
    <property type="entry name" value="Cas3_HD"/>
    <property type="match status" value="1"/>
</dbReference>
<keyword evidence="4" id="KW-0067">ATP-binding</keyword>
<organism evidence="8 9">
    <name type="scientific">Tessaracoccus palaemonis</name>
    <dbReference type="NCBI Taxonomy" id="2829499"/>
    <lineage>
        <taxon>Bacteria</taxon>
        <taxon>Bacillati</taxon>
        <taxon>Actinomycetota</taxon>
        <taxon>Actinomycetes</taxon>
        <taxon>Propionibacteriales</taxon>
        <taxon>Propionibacteriaceae</taxon>
        <taxon>Tessaracoccus</taxon>
    </lineage>
</organism>
<keyword evidence="2" id="KW-0378">Hydrolase</keyword>
<dbReference type="EMBL" id="CP079216">
    <property type="protein sequence ID" value="QXT63100.1"/>
    <property type="molecule type" value="Genomic_DNA"/>
</dbReference>
<keyword evidence="1" id="KW-0547">Nucleotide-binding</keyword>
<evidence type="ECO:0000259" key="7">
    <source>
        <dbReference type="PROSITE" id="PS51643"/>
    </source>
</evidence>
<sequence length="970" mass="105475">MRCEDFPEFFREVHGHEPFPWQKDLPRQIVEAGHWPSLVDVPTGLGKTSMLDVAVFLLALEADLPPAQRLARRRIFLVVDRRIVVDQAEEHARRIADRLDNAEIGSVTALVAERLRRLSSSTAGRPVLPVVKMRGGATWDAAWLSRPDLPAIVTGTVDQVGSRLFFRGYGVSPRRRPIDAALVGADSLILVDESHLATALTASLASASAVDAPPHDLSPRPVITRLTATTDEEIDGWIPAFDAQAHLADPVAARRITARKRLRMESTQKRTAAKRIAEVAVEALSPGARVLVVCNTIDRAREVFAHLSRSSVSDVQRLLLIGRSRSYEREAVVDRVLALFGAGRDESAASAVLVATQTVEVGIDLDATALVTESSSWDALVQRIGRVNRRGDRDDSVVVVVDDDDSRPPVYGNARLSTVEYLGGLLADSEELDVSPSALRRLSPPKGTMLERAAAPYLLPAHLDAWTRTSPAPVNDAPLDAYLHGIERGVAPVSLAWRDGLLLADGSPAAADPSTWIEAIPVRGEESVEVPLVAVRLWLAGRRAAPLSDWDDDEWAPFAEDTSREVLRKEARPDGTVGWEWVSASLIRPGDSLVVPSEYGGLDEYGWNPASEVPVRDVAELAALDRGQAALRIDEALAGRLSLQPLSEDFWSLLRTWRTSDDPEVAATARESGEAALRRWLAGSAWPGAGPWARPVAHGESRGSALLSAMSAAELQLASRGRRRDLPVLPARDSSVIIMKPTASGQVAAWREASDETPDGTTHIFERRVTLKQHGDAVAARAEGIARNLRLPEELVRAVADAAQWHDLGKTDPRFQAMLFGGDRVSAELAEEPLAKSGMDAGDLQRRRDALRRSGLPRGARHEAWSQALVRDYLEKLTTPYPADADLVLHLVASHHGHARPLLPAVVETAQHDISAEIDGAQVTVAVPQMVDLEDATRFQRLNARYGRWGLALLEAIVRCADMTVSGEGS</sequence>
<keyword evidence="5" id="KW-0051">Antiviral defense</keyword>
<dbReference type="InterPro" id="IPR001650">
    <property type="entry name" value="Helicase_C-like"/>
</dbReference>
<protein>
    <submittedName>
        <fullName evidence="8">Type I-U CRISPR-associated helicase/endonuclease Cas3</fullName>
    </submittedName>
</protein>
<name>A0ABX8SKC7_9ACTN</name>